<dbReference type="KEGG" id="poz:I0K15_05815"/>
<evidence type="ECO:0000313" key="1">
    <source>
        <dbReference type="EMBL" id="QPH55257.1"/>
    </source>
</evidence>
<protein>
    <submittedName>
        <fullName evidence="1">Uncharacterized protein</fullName>
    </submittedName>
</protein>
<name>A0A7S9LU36_9RHOB</name>
<gene>
    <name evidence="1" type="ORF">I0K15_05815</name>
</gene>
<dbReference type="AlphaFoldDB" id="A0A7S9LU36"/>
<organism evidence="1 2">
    <name type="scientific">Pontivivens ytuae</name>
    <dbReference type="NCBI Taxonomy" id="2789856"/>
    <lineage>
        <taxon>Bacteria</taxon>
        <taxon>Pseudomonadati</taxon>
        <taxon>Pseudomonadota</taxon>
        <taxon>Alphaproteobacteria</taxon>
        <taxon>Rhodobacterales</taxon>
        <taxon>Paracoccaceae</taxon>
        <taxon>Pontivivens</taxon>
    </lineage>
</organism>
<evidence type="ECO:0000313" key="2">
    <source>
        <dbReference type="Proteomes" id="UP000594800"/>
    </source>
</evidence>
<keyword evidence="2" id="KW-1185">Reference proteome</keyword>
<sequence>MSLVASVLNAIANAFGFGHSPVLVEISRATGVPASVLARSTTMEILEMIRAAGIPYADIPPHVADALGLVRAGDR</sequence>
<dbReference type="Proteomes" id="UP000594800">
    <property type="component" value="Chromosome"/>
</dbReference>
<reference evidence="1 2" key="1">
    <citation type="submission" date="2020-11" db="EMBL/GenBank/DDBJ databases">
        <title>Description of Pontivivens ytuae sp. nov. isolated from deep sea sediment of Mariana Trench.</title>
        <authorList>
            <person name="Wang Z."/>
            <person name="Sun Q.-L."/>
            <person name="Xu X.-D."/>
            <person name="Tang Y.-Z."/>
            <person name="Zhang J."/>
        </authorList>
    </citation>
    <scope>NUCLEOTIDE SEQUENCE [LARGE SCALE GENOMIC DNA]</scope>
    <source>
        <strain evidence="1 2">MT2928</strain>
    </source>
</reference>
<dbReference type="RefSeq" id="WP_196104456.1">
    <property type="nucleotide sequence ID" value="NZ_CP064942.1"/>
</dbReference>
<proteinExistence type="predicted"/>
<dbReference type="EMBL" id="CP064942">
    <property type="protein sequence ID" value="QPH55257.1"/>
    <property type="molecule type" value="Genomic_DNA"/>
</dbReference>
<accession>A0A7S9LU36</accession>